<keyword evidence="2" id="KW-1185">Reference proteome</keyword>
<evidence type="ECO:0000313" key="1">
    <source>
        <dbReference type="EMBL" id="KAK1859071.1"/>
    </source>
</evidence>
<name>A0ACC3BNK8_PYRYE</name>
<dbReference type="Proteomes" id="UP000798662">
    <property type="component" value="Chromosome 1"/>
</dbReference>
<dbReference type="EMBL" id="CM020618">
    <property type="protein sequence ID" value="KAK1859071.1"/>
    <property type="molecule type" value="Genomic_DNA"/>
</dbReference>
<organism evidence="1 2">
    <name type="scientific">Pyropia yezoensis</name>
    <name type="common">Susabi-nori</name>
    <name type="synonym">Porphyra yezoensis</name>
    <dbReference type="NCBI Taxonomy" id="2788"/>
    <lineage>
        <taxon>Eukaryota</taxon>
        <taxon>Rhodophyta</taxon>
        <taxon>Bangiophyceae</taxon>
        <taxon>Bangiales</taxon>
        <taxon>Bangiaceae</taxon>
        <taxon>Pyropia</taxon>
    </lineage>
</organism>
<reference evidence="1" key="1">
    <citation type="submission" date="2019-11" db="EMBL/GenBank/DDBJ databases">
        <title>Nori genome reveals adaptations in red seaweeds to the harsh intertidal environment.</title>
        <authorList>
            <person name="Wang D."/>
            <person name="Mao Y."/>
        </authorList>
    </citation>
    <scope>NUCLEOTIDE SEQUENCE</scope>
    <source>
        <tissue evidence="1">Gametophyte</tissue>
    </source>
</reference>
<evidence type="ECO:0000313" key="2">
    <source>
        <dbReference type="Proteomes" id="UP000798662"/>
    </source>
</evidence>
<proteinExistence type="predicted"/>
<sequence>MVLSLLTALTATAAAAAGALGAPSPAAAGDALSGRTVVNAALSAYGLPQFPDVGNATLTPCLVQYGKTVVTFAYPPAWIVQRNSIPEQPASKDAIPGSAATTRGADVEKDVPYGRVSPLTAGDYRRAEGVGIYAAKGLAGRAEGGGTGVASVRARDVAALVIPGEVAQGRSADYKVVKDVTGETAGQAWRELVFRYETVTASGFGVERRMGVRVVVGGNGVLYALACGGSDARWRKELGGVAARILETFHVDFV</sequence>
<protein>
    <submittedName>
        <fullName evidence="1">Uncharacterized protein</fullName>
    </submittedName>
</protein>
<comment type="caution">
    <text evidence="1">The sequence shown here is derived from an EMBL/GenBank/DDBJ whole genome shotgun (WGS) entry which is preliminary data.</text>
</comment>
<gene>
    <name evidence="1" type="ORF">I4F81_001669</name>
</gene>
<accession>A0ACC3BNK8</accession>